<feature type="domain" description="Shikimate dehydrogenase substrate binding N-terminal" evidence="3">
    <location>
        <begin position="5"/>
        <end position="88"/>
    </location>
</feature>
<dbReference type="OrthoDB" id="9776868at2"/>
<dbReference type="RefSeq" id="WP_131099160.1">
    <property type="nucleotide sequence ID" value="NZ_CP036455.1"/>
</dbReference>
<dbReference type="GO" id="GO:0004764">
    <property type="term" value="F:shikimate 3-dehydrogenase (NADP+) activity"/>
    <property type="evidence" value="ECO:0007669"/>
    <property type="project" value="UniProtKB-EC"/>
</dbReference>
<dbReference type="InterPro" id="IPR022893">
    <property type="entry name" value="Shikimate_DH_fam"/>
</dbReference>
<dbReference type="GO" id="GO:0005829">
    <property type="term" value="C:cytosol"/>
    <property type="evidence" value="ECO:0007669"/>
    <property type="project" value="TreeGrafter"/>
</dbReference>
<reference evidence="5 6" key="1">
    <citation type="submission" date="2019-02" db="EMBL/GenBank/DDBJ databases">
        <authorList>
            <person name="Khodamoradi S."/>
            <person name="Hahnke R.L."/>
            <person name="Kaempfer P."/>
            <person name="Schumann P."/>
            <person name="Rohde M."/>
            <person name="Steinert M."/>
            <person name="Luzhetskyy A."/>
            <person name="Wink J."/>
            <person name="Ruckert C."/>
        </authorList>
    </citation>
    <scope>NUCLEOTIDE SEQUENCE [LARGE SCALE GENOMIC DNA]</scope>
    <source>
        <strain evidence="5 6">M2</strain>
    </source>
</reference>
<name>A0A4P6Q353_9ACTN</name>
<keyword evidence="6" id="KW-1185">Reference proteome</keyword>
<accession>A0A4P6Q353</accession>
<evidence type="ECO:0000259" key="3">
    <source>
        <dbReference type="Pfam" id="PF08501"/>
    </source>
</evidence>
<dbReference type="GO" id="GO:0050661">
    <property type="term" value="F:NADP binding"/>
    <property type="evidence" value="ECO:0007669"/>
    <property type="project" value="TreeGrafter"/>
</dbReference>
<dbReference type="Gene3D" id="3.40.50.720">
    <property type="entry name" value="NAD(P)-binding Rossmann-like Domain"/>
    <property type="match status" value="1"/>
</dbReference>
<dbReference type="SUPFAM" id="SSF53223">
    <property type="entry name" value="Aminoacid dehydrogenase-like, N-terminal domain"/>
    <property type="match status" value="1"/>
</dbReference>
<dbReference type="KEGG" id="strr:EKD16_16635"/>
<evidence type="ECO:0000313" key="6">
    <source>
        <dbReference type="Proteomes" id="UP000292235"/>
    </source>
</evidence>
<sequence>MRAAVLGSPVGHSLSPALHTAAYAALGLAGEWDYTLHECREEGLAAFLQGCGAEWAGLSLTMPLKREALRLADEVEPLAREVGGANTVVFDRRGRRLAYNTDVHGIVAALREAGVERASSAAVLGGGATAASAVAALRELGATGDGAVTVWARDPKRTAGVAAAAERMQLGVATAPLERIEGRLDVDVVVSTLPTGAGDAYAAPVVASGAALFDVVYSPWPTVLASAAQEAGRTVVDGFAMLLHQAARQVELMTGAEQAPVEAMRAAGLAELRRRSAGGAAAEGAETGGSGALRE</sequence>
<dbReference type="InterPro" id="IPR013708">
    <property type="entry name" value="Shikimate_DH-bd_N"/>
</dbReference>
<keyword evidence="2" id="KW-0028">Amino-acid biosynthesis</keyword>
<dbReference type="EMBL" id="CP036455">
    <property type="protein sequence ID" value="QBI55096.1"/>
    <property type="molecule type" value="Genomic_DNA"/>
</dbReference>
<feature type="domain" description="SDH C-terminal" evidence="4">
    <location>
        <begin position="238"/>
        <end position="267"/>
    </location>
</feature>
<dbReference type="InterPro" id="IPR046346">
    <property type="entry name" value="Aminoacid_DH-like_N_sf"/>
</dbReference>
<dbReference type="GO" id="GO:0009073">
    <property type="term" value="P:aromatic amino acid family biosynthetic process"/>
    <property type="evidence" value="ECO:0007669"/>
    <property type="project" value="UniProtKB-KW"/>
</dbReference>
<gene>
    <name evidence="5" type="primary">aroE</name>
    <name evidence="5" type="ORF">EKD16_16635</name>
</gene>
<comment type="pathway">
    <text evidence="1">Metabolic intermediate biosynthesis; chorismate biosynthesis; chorismate from D-erythrose 4-phosphate and phosphoenolpyruvate: step 4/7.</text>
</comment>
<proteinExistence type="predicted"/>
<evidence type="ECO:0000259" key="4">
    <source>
        <dbReference type="Pfam" id="PF18317"/>
    </source>
</evidence>
<dbReference type="EC" id="1.1.1.25" evidence="5"/>
<dbReference type="GO" id="GO:0009423">
    <property type="term" value="P:chorismate biosynthetic process"/>
    <property type="evidence" value="ECO:0007669"/>
    <property type="project" value="TreeGrafter"/>
</dbReference>
<dbReference type="GO" id="GO:0019632">
    <property type="term" value="P:shikimate metabolic process"/>
    <property type="evidence" value="ECO:0007669"/>
    <property type="project" value="TreeGrafter"/>
</dbReference>
<organism evidence="5 6">
    <name type="scientific">Streptomonospora litoralis</name>
    <dbReference type="NCBI Taxonomy" id="2498135"/>
    <lineage>
        <taxon>Bacteria</taxon>
        <taxon>Bacillati</taxon>
        <taxon>Actinomycetota</taxon>
        <taxon>Actinomycetes</taxon>
        <taxon>Streptosporangiales</taxon>
        <taxon>Nocardiopsidaceae</taxon>
        <taxon>Streptomonospora</taxon>
    </lineage>
</organism>
<dbReference type="InterPro" id="IPR041121">
    <property type="entry name" value="SDH_C"/>
</dbReference>
<protein>
    <submittedName>
        <fullName evidence="5">Shikimate dehydrogenase</fullName>
        <ecNumber evidence="5">1.1.1.25</ecNumber>
    </submittedName>
</protein>
<dbReference type="AlphaFoldDB" id="A0A4P6Q353"/>
<evidence type="ECO:0000256" key="2">
    <source>
        <dbReference type="ARBA" id="ARBA00023141"/>
    </source>
</evidence>
<dbReference type="PANTHER" id="PTHR21089">
    <property type="entry name" value="SHIKIMATE DEHYDROGENASE"/>
    <property type="match status" value="1"/>
</dbReference>
<dbReference type="Pfam" id="PF08501">
    <property type="entry name" value="Shikimate_dh_N"/>
    <property type="match status" value="1"/>
</dbReference>
<evidence type="ECO:0000313" key="5">
    <source>
        <dbReference type="EMBL" id="QBI55096.1"/>
    </source>
</evidence>
<dbReference type="Gene3D" id="3.40.50.10860">
    <property type="entry name" value="Leucine Dehydrogenase, chain A, domain 1"/>
    <property type="match status" value="1"/>
</dbReference>
<dbReference type="Proteomes" id="UP000292235">
    <property type="component" value="Chromosome"/>
</dbReference>
<evidence type="ECO:0000256" key="1">
    <source>
        <dbReference type="ARBA" id="ARBA00004871"/>
    </source>
</evidence>
<keyword evidence="2" id="KW-0057">Aromatic amino acid biosynthesis</keyword>
<keyword evidence="5" id="KW-0560">Oxidoreductase</keyword>
<dbReference type="Pfam" id="PF18317">
    <property type="entry name" value="SDH_C"/>
    <property type="match status" value="1"/>
</dbReference>
<dbReference type="PANTHER" id="PTHR21089:SF1">
    <property type="entry name" value="BIFUNCTIONAL 3-DEHYDROQUINATE DEHYDRATASE_SHIKIMATE DEHYDROGENASE, CHLOROPLASTIC"/>
    <property type="match status" value="1"/>
</dbReference>
<dbReference type="NCBIfam" id="NF001311">
    <property type="entry name" value="PRK00258.1-3"/>
    <property type="match status" value="1"/>
</dbReference>
<dbReference type="SUPFAM" id="SSF51735">
    <property type="entry name" value="NAD(P)-binding Rossmann-fold domains"/>
    <property type="match status" value="1"/>
</dbReference>
<dbReference type="InterPro" id="IPR036291">
    <property type="entry name" value="NAD(P)-bd_dom_sf"/>
</dbReference>